<evidence type="ECO:0000256" key="2">
    <source>
        <dbReference type="ARBA" id="ARBA00004987"/>
    </source>
</evidence>
<dbReference type="OrthoDB" id="2123594at2759"/>
<dbReference type="Gene3D" id="3.40.50.1700">
    <property type="entry name" value="Glycoside hydrolase family 3 C-terminal domain"/>
    <property type="match status" value="1"/>
</dbReference>
<evidence type="ECO:0000313" key="13">
    <source>
        <dbReference type="EMBL" id="KAE8336580.1"/>
    </source>
</evidence>
<dbReference type="Pfam" id="PF14310">
    <property type="entry name" value="Fn3-like"/>
    <property type="match status" value="1"/>
</dbReference>
<dbReference type="UniPathway" id="UPA00696"/>
<dbReference type="Pfam" id="PF00933">
    <property type="entry name" value="Glyco_hydro_3"/>
    <property type="match status" value="1"/>
</dbReference>
<dbReference type="PRINTS" id="PR00133">
    <property type="entry name" value="GLHYDRLASE3"/>
</dbReference>
<evidence type="ECO:0000256" key="4">
    <source>
        <dbReference type="ARBA" id="ARBA00012744"/>
    </source>
</evidence>
<dbReference type="Proteomes" id="UP000325558">
    <property type="component" value="Unassembled WGS sequence"/>
</dbReference>
<dbReference type="InterPro" id="IPR032506">
    <property type="entry name" value="SGSH_C"/>
</dbReference>
<dbReference type="PROSITE" id="PS00775">
    <property type="entry name" value="GLYCOSYL_HYDROL_F3"/>
    <property type="match status" value="1"/>
</dbReference>
<dbReference type="InterPro" id="IPR013783">
    <property type="entry name" value="Ig-like_fold"/>
</dbReference>
<evidence type="ECO:0000256" key="10">
    <source>
        <dbReference type="ARBA" id="ARBA00023326"/>
    </source>
</evidence>
<keyword evidence="5 11" id="KW-0378">Hydrolase</keyword>
<evidence type="ECO:0000256" key="9">
    <source>
        <dbReference type="ARBA" id="ARBA00023295"/>
    </source>
</evidence>
<organism evidence="13">
    <name type="scientific">Aspergillus arachidicola</name>
    <dbReference type="NCBI Taxonomy" id="656916"/>
    <lineage>
        <taxon>Eukaryota</taxon>
        <taxon>Fungi</taxon>
        <taxon>Dikarya</taxon>
        <taxon>Ascomycota</taxon>
        <taxon>Pezizomycotina</taxon>
        <taxon>Eurotiomycetes</taxon>
        <taxon>Eurotiomycetidae</taxon>
        <taxon>Eurotiales</taxon>
        <taxon>Aspergillaceae</taxon>
        <taxon>Aspergillus</taxon>
        <taxon>Aspergillus subgen. Circumdati</taxon>
    </lineage>
</organism>
<name>A0A5N6XYD0_9EURO</name>
<keyword evidence="6" id="KW-0136">Cellulose degradation</keyword>
<feature type="domain" description="Fibronectin type III-like" evidence="12">
    <location>
        <begin position="1134"/>
        <end position="1203"/>
    </location>
</feature>
<dbReference type="InterPro" id="IPR002772">
    <property type="entry name" value="Glyco_hydro_3_C"/>
</dbReference>
<evidence type="ECO:0000256" key="7">
    <source>
        <dbReference type="ARBA" id="ARBA00023180"/>
    </source>
</evidence>
<dbReference type="EC" id="3.2.1.21" evidence="4 11"/>
<evidence type="ECO:0000259" key="12">
    <source>
        <dbReference type="SMART" id="SM01217"/>
    </source>
</evidence>
<dbReference type="PANTHER" id="PTHR42715:SF10">
    <property type="entry name" value="BETA-GLUCOSIDASE"/>
    <property type="match status" value="1"/>
</dbReference>
<reference evidence="13" key="1">
    <citation type="submission" date="2019-04" db="EMBL/GenBank/DDBJ databases">
        <title>Friends and foes A comparative genomics study of 23 Aspergillus species from section Flavi.</title>
        <authorList>
            <consortium name="DOE Joint Genome Institute"/>
            <person name="Kjaerbolling I."/>
            <person name="Vesth T."/>
            <person name="Frisvad J.C."/>
            <person name="Nybo J.L."/>
            <person name="Theobald S."/>
            <person name="Kildgaard S."/>
            <person name="Isbrandt T."/>
            <person name="Kuo A."/>
            <person name="Sato A."/>
            <person name="Lyhne E.K."/>
            <person name="Kogle M.E."/>
            <person name="Wiebenga A."/>
            <person name="Kun R.S."/>
            <person name="Lubbers R.J."/>
            <person name="Makela M.R."/>
            <person name="Barry K."/>
            <person name="Chovatia M."/>
            <person name="Clum A."/>
            <person name="Daum C."/>
            <person name="Haridas S."/>
            <person name="He G."/>
            <person name="LaButti K."/>
            <person name="Lipzen A."/>
            <person name="Mondo S."/>
            <person name="Riley R."/>
            <person name="Salamov A."/>
            <person name="Simmons B.A."/>
            <person name="Magnuson J.K."/>
            <person name="Henrissat B."/>
            <person name="Mortensen U.H."/>
            <person name="Larsen T.O."/>
            <person name="Devries R.P."/>
            <person name="Grigoriev I.V."/>
            <person name="Machida M."/>
            <person name="Baker S.E."/>
            <person name="Andersen M.R."/>
        </authorList>
    </citation>
    <scope>NUCLEOTIDE SEQUENCE</scope>
    <source>
        <strain evidence="13">CBS 117612</strain>
    </source>
</reference>
<keyword evidence="7" id="KW-0325">Glycoprotein</keyword>
<keyword evidence="10 11" id="KW-0624">Polysaccharide degradation</keyword>
<dbReference type="InterPro" id="IPR017853">
    <property type="entry name" value="GH"/>
</dbReference>
<evidence type="ECO:0000256" key="3">
    <source>
        <dbReference type="ARBA" id="ARBA00005336"/>
    </source>
</evidence>
<dbReference type="Gene3D" id="3.20.20.300">
    <property type="entry name" value="Glycoside hydrolase, family 3, N-terminal domain"/>
    <property type="match status" value="1"/>
</dbReference>
<dbReference type="AlphaFoldDB" id="A0A5N6XYD0"/>
<dbReference type="SUPFAM" id="SSF51445">
    <property type="entry name" value="(Trans)glycosidases"/>
    <property type="match status" value="1"/>
</dbReference>
<comment type="catalytic activity">
    <reaction evidence="1 11">
        <text>Hydrolysis of terminal, non-reducing beta-D-glucosyl residues with release of beta-D-glucose.</text>
        <dbReference type="EC" id="3.2.1.21"/>
    </reaction>
</comment>
<dbReference type="InterPro" id="IPR001764">
    <property type="entry name" value="Glyco_hydro_3_N"/>
</dbReference>
<evidence type="ECO:0000256" key="11">
    <source>
        <dbReference type="RuleBase" id="RU361161"/>
    </source>
</evidence>
<protein>
    <recommendedName>
        <fullName evidence="4 11">beta-glucosidase</fullName>
        <ecNumber evidence="4 11">3.2.1.21</ecNumber>
    </recommendedName>
</protein>
<accession>A0A5N6XYD0</accession>
<evidence type="ECO:0000256" key="1">
    <source>
        <dbReference type="ARBA" id="ARBA00000448"/>
    </source>
</evidence>
<dbReference type="InterPro" id="IPR017850">
    <property type="entry name" value="Alkaline_phosphatase_core_sf"/>
</dbReference>
<dbReference type="PANTHER" id="PTHR42715">
    <property type="entry name" value="BETA-GLUCOSIDASE"/>
    <property type="match status" value="1"/>
</dbReference>
<dbReference type="Pfam" id="PF16347">
    <property type="entry name" value="SGSH_C"/>
    <property type="match status" value="1"/>
</dbReference>
<dbReference type="Gene3D" id="2.60.40.10">
    <property type="entry name" value="Immunoglobulins"/>
    <property type="match status" value="1"/>
</dbReference>
<dbReference type="SMART" id="SM01217">
    <property type="entry name" value="Fn3_like"/>
    <property type="match status" value="1"/>
</dbReference>
<dbReference type="SUPFAM" id="SSF52279">
    <property type="entry name" value="Beta-D-glucan exohydrolase, C-terminal domain"/>
    <property type="match status" value="1"/>
</dbReference>
<keyword evidence="8 11" id="KW-0119">Carbohydrate metabolism</keyword>
<evidence type="ECO:0000256" key="8">
    <source>
        <dbReference type="ARBA" id="ARBA00023277"/>
    </source>
</evidence>
<keyword evidence="9 11" id="KW-0326">Glycosidase</keyword>
<dbReference type="Pfam" id="PF01915">
    <property type="entry name" value="Glyco_hydro_3_C"/>
    <property type="match status" value="1"/>
</dbReference>
<dbReference type="GO" id="GO:0030245">
    <property type="term" value="P:cellulose catabolic process"/>
    <property type="evidence" value="ECO:0007669"/>
    <property type="project" value="UniProtKB-UniPathway"/>
</dbReference>
<dbReference type="EMBL" id="ML737193">
    <property type="protein sequence ID" value="KAE8336580.1"/>
    <property type="molecule type" value="Genomic_DNA"/>
</dbReference>
<dbReference type="SUPFAM" id="SSF53649">
    <property type="entry name" value="Alkaline phosphatase-like"/>
    <property type="match status" value="1"/>
</dbReference>
<comment type="similarity">
    <text evidence="3 11">Belongs to the glycosyl hydrolase 3 family.</text>
</comment>
<proteinExistence type="inferred from homology"/>
<dbReference type="InterPro" id="IPR036962">
    <property type="entry name" value="Glyco_hydro_3_N_sf"/>
</dbReference>
<dbReference type="InterPro" id="IPR019800">
    <property type="entry name" value="Glyco_hydro_3_AS"/>
</dbReference>
<evidence type="ECO:0000256" key="5">
    <source>
        <dbReference type="ARBA" id="ARBA00022801"/>
    </source>
</evidence>
<comment type="pathway">
    <text evidence="2 11">Glycan metabolism; cellulose degradation.</text>
</comment>
<dbReference type="InterPro" id="IPR036881">
    <property type="entry name" value="Glyco_hydro_3_C_sf"/>
</dbReference>
<dbReference type="Gene3D" id="3.40.720.10">
    <property type="entry name" value="Alkaline Phosphatase, subunit A"/>
    <property type="match status" value="1"/>
</dbReference>
<sequence length="1216" mass="135648">MVGKWHLGESVDNQPTGFDYWSVLPGQGLYWDPNFIESAGERVEPGYVTDIITDKSLDWIKSRNRDRPFFLMCHHKAPHRSWECDDKHKHLYKDPVRLPDTFTDDYKNRAKAAKIAKMRVAEDLTYQDLGLVQPDGGHRVGEPVLQELGSSERKVPVPGSIAELHSMRLIDKDDGTVFTFKSHGELAEFKFQRYMQRYLRTIKSIDDNVGRMLDYLDSEPQLAENTIVVYTSDQGFFLGEHGWFDKRFMYEESFQMPFLIRYPKEIIAGSVCDDIICNVDFAPTWLDYASLPAPSYMQGTSFRPLLQGRTPEAWQQVAYHRYWMHNDIIHHAYAHYGIRNQRYKLIYWYNEPLDVKGARPGGREHKEWELFDCDKDPLELFNVYHEGEYQGVVRQMTTLLEKKMAEIGDEPVHPKQQWLLGLVFALRTSKCIFLYTVTILTPSYTVLQSNTPLLTMVNLQLTLPAMAFSSTALAASVHSETSVGALHRQRAKALLDQMTWEEKVGQMGGIRRLLNSGPEIDEENYEYRQAEYQNGNIGFGAMLNWADDILPLTNGVRQRQINESRLHIPFITVTDSINSLYLSGGTIFPSNLAMAATFNIPLFREGVAALREEQLAIGVSWVLSPPLDIAWEPRYSRIGELFGEDSYLTGEFGHAYVQTMQDKDESGNIKVATTVKHFVYGDSRGGVNAASMYGGINHLYNDQLRPYLRALEADPAAVMVSYASVDLVPMSANKYLVRDILRQRLGFEGIVMSDAGAIAHLYTQSRLADSYAEAALLALEAGLQMELSPQSPAVFPTLVAAAEDRHVGQLINEAVLNILQLKFATGVFDNPLPDPAKLNDTLRTPAHLDISRNVTRESIVLLQNDGILPTTPSKVALLGPFADIRNYGSYAPVNSSDSRYGNSLYQSLQAKLGTGNVNLVQGVDFIDTDTTNIATAVSAAKEAGLAIIVLGSLSVGTTDPLVTKRTDGEFFTHANLGFPGAQQQLLDAVLDASIPTILVLSGGQPFVLNNSTLRSNAILHSFLGGEFTGDALAEIIMGDVNPSGKLPISMPQDTSATPVFYDYLPSDDTGTADSILGFHSTYQFPLLSRSPPMPFGFGLSYTDFTISAPRARAGNSSVEVRVNITNVGPIAGKEVVQLYHRPNTTTGIEFPVKRLVRFEKVDLHAGEDREVRFVIPHKDLGYYVDGELRVKRGVYSFWAGTSSRVEDLKGINVTVI</sequence>
<gene>
    <name evidence="13" type="ORF">BDV24DRAFT_178459</name>
</gene>
<dbReference type="GO" id="GO:0008422">
    <property type="term" value="F:beta-glucosidase activity"/>
    <property type="evidence" value="ECO:0007669"/>
    <property type="project" value="UniProtKB-EC"/>
</dbReference>
<evidence type="ECO:0000256" key="6">
    <source>
        <dbReference type="ARBA" id="ARBA00023001"/>
    </source>
</evidence>
<dbReference type="InterPro" id="IPR026891">
    <property type="entry name" value="Fn3-like"/>
</dbReference>
<dbReference type="InterPro" id="IPR050288">
    <property type="entry name" value="Cellulose_deg_GH3"/>
</dbReference>